<dbReference type="Pfam" id="PF00648">
    <property type="entry name" value="Peptidase_C2"/>
    <property type="match status" value="1"/>
</dbReference>
<accession>A0A7J8B8Q3</accession>
<evidence type="ECO:0000313" key="4">
    <source>
        <dbReference type="EMBL" id="KAF6395074.1"/>
    </source>
</evidence>
<comment type="caution">
    <text evidence="4">The sequence shown here is derived from an EMBL/GenBank/DDBJ whole genome shotgun (WGS) entry which is preliminary data.</text>
</comment>
<comment type="similarity">
    <text evidence="1">Belongs to the peptidase C2 family.</text>
</comment>
<dbReference type="Proteomes" id="UP000593571">
    <property type="component" value="Unassembled WGS sequence"/>
</dbReference>
<dbReference type="PROSITE" id="PS50203">
    <property type="entry name" value="CALPAIN_CAT"/>
    <property type="match status" value="1"/>
</dbReference>
<dbReference type="Gene3D" id="3.90.70.10">
    <property type="entry name" value="Cysteine proteinases"/>
    <property type="match status" value="1"/>
</dbReference>
<dbReference type="GO" id="GO:0005737">
    <property type="term" value="C:cytoplasm"/>
    <property type="evidence" value="ECO:0007669"/>
    <property type="project" value="TreeGrafter"/>
</dbReference>
<protein>
    <submittedName>
        <fullName evidence="4">Calpain 8</fullName>
    </submittedName>
</protein>
<dbReference type="SMART" id="SM00230">
    <property type="entry name" value="CysPc"/>
    <property type="match status" value="1"/>
</dbReference>
<dbReference type="PRINTS" id="PR00704">
    <property type="entry name" value="CALPAIN"/>
</dbReference>
<organism evidence="4 5">
    <name type="scientific">Rousettus aegyptiacus</name>
    <name type="common">Egyptian fruit bat</name>
    <name type="synonym">Pteropus aegyptiacus</name>
    <dbReference type="NCBI Taxonomy" id="9407"/>
    <lineage>
        <taxon>Eukaryota</taxon>
        <taxon>Metazoa</taxon>
        <taxon>Chordata</taxon>
        <taxon>Craniata</taxon>
        <taxon>Vertebrata</taxon>
        <taxon>Euteleostomi</taxon>
        <taxon>Mammalia</taxon>
        <taxon>Eutheria</taxon>
        <taxon>Laurasiatheria</taxon>
        <taxon>Chiroptera</taxon>
        <taxon>Yinpterochiroptera</taxon>
        <taxon>Pteropodoidea</taxon>
        <taxon>Pteropodidae</taxon>
        <taxon>Rousettinae</taxon>
        <taxon>Rousettus</taxon>
    </lineage>
</organism>
<dbReference type="PANTHER" id="PTHR10183">
    <property type="entry name" value="CALPAIN"/>
    <property type="match status" value="1"/>
</dbReference>
<keyword evidence="5" id="KW-1185">Reference proteome</keyword>
<gene>
    <name evidence="4" type="ORF">HJG63_002081</name>
</gene>
<name>A0A7J8B8Q3_ROUAE</name>
<sequence length="175" mass="19463">MASLTLNDGLLHRVVPRDQDFQKNYAGIFHFQFWQRGEWVEVVVDDRLPTRAGELLFVHSADGSEFWGALLEKAYAKLNGSYEALAGGSTVEGFEDFTGGISEFYDLRKPPASLYQIVRKALRAGSLLACSIDVSRDGFPPLPLPMWGRGRCWTGARGLGRLWARAESGSHWASL</sequence>
<dbReference type="PANTHER" id="PTHR10183:SF374">
    <property type="entry name" value="CALPAIN-8"/>
    <property type="match status" value="1"/>
</dbReference>
<comment type="caution">
    <text evidence="2">Lacks conserved residue(s) required for the propagation of feature annotation.</text>
</comment>
<dbReference type="AlphaFoldDB" id="A0A7J8B8Q3"/>
<reference evidence="4 5" key="1">
    <citation type="journal article" date="2020" name="Nature">
        <title>Six reference-quality genomes reveal evolution of bat adaptations.</title>
        <authorList>
            <person name="Jebb D."/>
            <person name="Huang Z."/>
            <person name="Pippel M."/>
            <person name="Hughes G.M."/>
            <person name="Lavrichenko K."/>
            <person name="Devanna P."/>
            <person name="Winkler S."/>
            <person name="Jermiin L.S."/>
            <person name="Skirmuntt E.C."/>
            <person name="Katzourakis A."/>
            <person name="Burkitt-Gray L."/>
            <person name="Ray D.A."/>
            <person name="Sullivan K.A.M."/>
            <person name="Roscito J.G."/>
            <person name="Kirilenko B.M."/>
            <person name="Davalos L.M."/>
            <person name="Corthals A.P."/>
            <person name="Power M.L."/>
            <person name="Jones G."/>
            <person name="Ransome R.D."/>
            <person name="Dechmann D.K.N."/>
            <person name="Locatelli A.G."/>
            <person name="Puechmaille S.J."/>
            <person name="Fedrigo O."/>
            <person name="Jarvis E.D."/>
            <person name="Hiller M."/>
            <person name="Vernes S.C."/>
            <person name="Myers E.W."/>
            <person name="Teeling E.C."/>
        </authorList>
    </citation>
    <scope>NUCLEOTIDE SEQUENCE [LARGE SCALE GENOMIC DNA]</scope>
    <source>
        <strain evidence="4">MRouAeg1</strain>
        <tissue evidence="4">Muscle</tissue>
    </source>
</reference>
<dbReference type="InterPro" id="IPR022684">
    <property type="entry name" value="Calpain_cysteine_protease"/>
</dbReference>
<dbReference type="GO" id="GO:0006508">
    <property type="term" value="P:proteolysis"/>
    <property type="evidence" value="ECO:0007669"/>
    <property type="project" value="InterPro"/>
</dbReference>
<evidence type="ECO:0000256" key="2">
    <source>
        <dbReference type="PROSITE-ProRule" id="PRU00239"/>
    </source>
</evidence>
<evidence type="ECO:0000313" key="5">
    <source>
        <dbReference type="Proteomes" id="UP000593571"/>
    </source>
</evidence>
<dbReference type="GO" id="GO:0004198">
    <property type="term" value="F:calcium-dependent cysteine-type endopeptidase activity"/>
    <property type="evidence" value="ECO:0007669"/>
    <property type="project" value="InterPro"/>
</dbReference>
<dbReference type="SUPFAM" id="SSF54001">
    <property type="entry name" value="Cysteine proteinases"/>
    <property type="match status" value="1"/>
</dbReference>
<feature type="domain" description="Calpain catalytic" evidence="3">
    <location>
        <begin position="1"/>
        <end position="128"/>
    </location>
</feature>
<dbReference type="InterPro" id="IPR038765">
    <property type="entry name" value="Papain-like_cys_pep_sf"/>
</dbReference>
<evidence type="ECO:0000259" key="3">
    <source>
        <dbReference type="PROSITE" id="PS50203"/>
    </source>
</evidence>
<dbReference type="EMBL" id="JACASE010000018">
    <property type="protein sequence ID" value="KAF6395074.1"/>
    <property type="molecule type" value="Genomic_DNA"/>
</dbReference>
<dbReference type="InterPro" id="IPR001300">
    <property type="entry name" value="Peptidase_C2_calpain_cat"/>
</dbReference>
<proteinExistence type="inferred from homology"/>
<evidence type="ECO:0000256" key="1">
    <source>
        <dbReference type="ARBA" id="ARBA00007623"/>
    </source>
</evidence>